<protein>
    <submittedName>
        <fullName evidence="2">ORF6N domain-containing protein</fullName>
    </submittedName>
</protein>
<keyword evidence="3" id="KW-1185">Reference proteome</keyword>
<dbReference type="Pfam" id="PF10543">
    <property type="entry name" value="ORF6N"/>
    <property type="match status" value="1"/>
</dbReference>
<gene>
    <name evidence="2" type="ORF">EV210_101231</name>
</gene>
<feature type="domain" description="KilA-N DNA-binding" evidence="1">
    <location>
        <begin position="5"/>
        <end position="90"/>
    </location>
</feature>
<dbReference type="AlphaFoldDB" id="A0A4R1QC51"/>
<evidence type="ECO:0000313" key="2">
    <source>
        <dbReference type="EMBL" id="TCL40031.1"/>
    </source>
</evidence>
<comment type="caution">
    <text evidence="2">The sequence shown here is derived from an EMBL/GenBank/DDBJ whole genome shotgun (WGS) entry which is preliminary data.</text>
</comment>
<name>A0A4R1QC51_9FIRM</name>
<dbReference type="InterPro" id="IPR018873">
    <property type="entry name" value="KilA-N_DNA-bd_domain"/>
</dbReference>
<dbReference type="OrthoDB" id="9812611at2"/>
<sequence>MSNLSILEHRGQRVLTTQQLAQVYETDSNNIKNNFSNNKDRFVEGRDYFFLQSEELQEFKRVVNDIDQPFKFTSQLYLWTERGANRHCKILDTDKAWQQYDILEESYFRTKQAQLLIDYSKLSPELQMFKLILDNTAKLQLDLVEANSKATEAIERTGYIEQRLEVVKETIIQRDDNWRDSINTMVNRIAKCSADKNYQAIRSESYMLLEERAACDLNTRIRNMRQRLEDTGATKTKINSITKMDVIESDKRLKEIYTGIVKEMLIKYVA</sequence>
<dbReference type="EMBL" id="SLUI01000001">
    <property type="protein sequence ID" value="TCL40031.1"/>
    <property type="molecule type" value="Genomic_DNA"/>
</dbReference>
<organism evidence="2 3">
    <name type="scientific">Anaerospora hongkongensis</name>
    <dbReference type="NCBI Taxonomy" id="244830"/>
    <lineage>
        <taxon>Bacteria</taxon>
        <taxon>Bacillati</taxon>
        <taxon>Bacillota</taxon>
        <taxon>Negativicutes</taxon>
        <taxon>Selenomonadales</taxon>
        <taxon>Sporomusaceae</taxon>
        <taxon>Anaerospora</taxon>
    </lineage>
</organism>
<evidence type="ECO:0000259" key="1">
    <source>
        <dbReference type="Pfam" id="PF10543"/>
    </source>
</evidence>
<reference evidence="2 3" key="1">
    <citation type="submission" date="2019-03" db="EMBL/GenBank/DDBJ databases">
        <title>Genomic Encyclopedia of Type Strains, Phase IV (KMG-IV): sequencing the most valuable type-strain genomes for metagenomic binning, comparative biology and taxonomic classification.</title>
        <authorList>
            <person name="Goeker M."/>
        </authorList>
    </citation>
    <scope>NUCLEOTIDE SEQUENCE [LARGE SCALE GENOMIC DNA]</scope>
    <source>
        <strain evidence="2 3">DSM 15969</strain>
    </source>
</reference>
<evidence type="ECO:0000313" key="3">
    <source>
        <dbReference type="Proteomes" id="UP000295063"/>
    </source>
</evidence>
<dbReference type="Proteomes" id="UP000295063">
    <property type="component" value="Unassembled WGS sequence"/>
</dbReference>
<accession>A0A4R1QC51</accession>
<proteinExistence type="predicted"/>
<dbReference type="RefSeq" id="WP_132074268.1">
    <property type="nucleotide sequence ID" value="NZ_SLUI01000001.1"/>
</dbReference>